<dbReference type="OrthoDB" id="798395at2"/>
<dbReference type="STRING" id="1176587.A8C56_02115"/>
<sequence length="75" mass="8625">MELIINFDNIKDSSKREWLLHTLKLMGIGYKAKEIPQTLEEYNKDLETGNDEIEQGHFITAGDLKKQAENGDCLE</sequence>
<organism evidence="1 2">
    <name type="scientific">Niabella ginsenosidivorans</name>
    <dbReference type="NCBI Taxonomy" id="1176587"/>
    <lineage>
        <taxon>Bacteria</taxon>
        <taxon>Pseudomonadati</taxon>
        <taxon>Bacteroidota</taxon>
        <taxon>Chitinophagia</taxon>
        <taxon>Chitinophagales</taxon>
        <taxon>Chitinophagaceae</taxon>
        <taxon>Niabella</taxon>
    </lineage>
</organism>
<dbReference type="RefSeq" id="WP_067751407.1">
    <property type="nucleotide sequence ID" value="NZ_CP015772.1"/>
</dbReference>
<gene>
    <name evidence="1" type="ORF">A8C56_02115</name>
</gene>
<dbReference type="EMBL" id="CP015772">
    <property type="protein sequence ID" value="ANH79931.1"/>
    <property type="molecule type" value="Genomic_DNA"/>
</dbReference>
<accession>A0A1A9HZP3</accession>
<dbReference type="AlphaFoldDB" id="A0A1A9HZP3"/>
<dbReference type="Proteomes" id="UP000077667">
    <property type="component" value="Chromosome"/>
</dbReference>
<keyword evidence="2" id="KW-1185">Reference proteome</keyword>
<reference evidence="1 2" key="1">
    <citation type="submission" date="2016-05" db="EMBL/GenBank/DDBJ databases">
        <title>Niabella ginsenosidivorans BS26 whole genome sequencing.</title>
        <authorList>
            <person name="Im W.T."/>
            <person name="Siddiqi M.Z."/>
        </authorList>
    </citation>
    <scope>NUCLEOTIDE SEQUENCE [LARGE SCALE GENOMIC DNA]</scope>
    <source>
        <strain evidence="1 2">BS26</strain>
    </source>
</reference>
<dbReference type="KEGG" id="nia:A8C56_02115"/>
<name>A0A1A9HZP3_9BACT</name>
<evidence type="ECO:0000313" key="1">
    <source>
        <dbReference type="EMBL" id="ANH79931.1"/>
    </source>
</evidence>
<protein>
    <submittedName>
        <fullName evidence="1">Uncharacterized protein</fullName>
    </submittedName>
</protein>
<proteinExistence type="predicted"/>
<evidence type="ECO:0000313" key="2">
    <source>
        <dbReference type="Proteomes" id="UP000077667"/>
    </source>
</evidence>